<feature type="transmembrane region" description="Helical" evidence="1">
    <location>
        <begin position="81"/>
        <end position="102"/>
    </location>
</feature>
<dbReference type="PATRIC" id="fig|1408189.4.peg.884"/>
<keyword evidence="1" id="KW-0472">Membrane</keyword>
<protein>
    <submittedName>
        <fullName evidence="2">Membrane protein</fullName>
    </submittedName>
</protein>
<keyword evidence="1" id="KW-1133">Transmembrane helix</keyword>
<feature type="transmembrane region" description="Helical" evidence="1">
    <location>
        <begin position="6"/>
        <end position="27"/>
    </location>
</feature>
<keyword evidence="3" id="KW-1185">Reference proteome</keyword>
<feature type="transmembrane region" description="Helical" evidence="1">
    <location>
        <begin position="145"/>
        <end position="165"/>
    </location>
</feature>
<gene>
    <name evidence="2" type="ORF">CLAC_04410</name>
</gene>
<name>A0A0K2H010_9CORY</name>
<evidence type="ECO:0000313" key="2">
    <source>
        <dbReference type="EMBL" id="ALA67071.1"/>
    </source>
</evidence>
<dbReference type="Proteomes" id="UP000058446">
    <property type="component" value="Chromosome"/>
</dbReference>
<dbReference type="RefSeq" id="WP_053411850.1">
    <property type="nucleotide sequence ID" value="NZ_CP006841.1"/>
</dbReference>
<organism evidence="2 3">
    <name type="scientific">Corynebacterium lactis RW2-5</name>
    <dbReference type="NCBI Taxonomy" id="1408189"/>
    <lineage>
        <taxon>Bacteria</taxon>
        <taxon>Bacillati</taxon>
        <taxon>Actinomycetota</taxon>
        <taxon>Actinomycetes</taxon>
        <taxon>Mycobacteriales</taxon>
        <taxon>Corynebacteriaceae</taxon>
        <taxon>Corynebacterium</taxon>
    </lineage>
</organism>
<proteinExistence type="predicted"/>
<keyword evidence="1" id="KW-0812">Transmembrane</keyword>
<evidence type="ECO:0000256" key="1">
    <source>
        <dbReference type="SAM" id="Phobius"/>
    </source>
</evidence>
<dbReference type="KEGG" id="clw:CLAC_04410"/>
<dbReference type="EMBL" id="CP006841">
    <property type="protein sequence ID" value="ALA67071.1"/>
    <property type="molecule type" value="Genomic_DNA"/>
</dbReference>
<dbReference type="STRING" id="1408189.CLAC_04410"/>
<sequence length="166" mass="17977">MQNVITMVHVLAAILLLGPVTVAISMFPKLALAARGGEAGTIGAARTMHAISRTYGMWSLLVPLLGFGVMFMDISTYVKAGALHAAILLAIVAWALLFFMIIPRQRIMMAGLGVADEDEDADDPDFAERAAKAANLDWDKQKKQLAMFSGIFSALWFIAAVLMFFV</sequence>
<reference evidence="2 3" key="1">
    <citation type="submission" date="2013-10" db="EMBL/GenBank/DDBJ databases">
        <title>Complete genome sequence of Corynebacterium lactis DSM 45799(T), isolated from raw cow milk.</title>
        <authorList>
            <person name="Ruckert C."/>
            <person name="Albersmeier A."/>
            <person name="Lipski A."/>
            <person name="Kalinowski J."/>
        </authorList>
    </citation>
    <scope>NUCLEOTIDE SEQUENCE [LARGE SCALE GENOMIC DNA]</scope>
    <source>
        <strain evidence="2 3">RW2-5</strain>
    </source>
</reference>
<evidence type="ECO:0000313" key="3">
    <source>
        <dbReference type="Proteomes" id="UP000058446"/>
    </source>
</evidence>
<feature type="transmembrane region" description="Helical" evidence="1">
    <location>
        <begin position="55"/>
        <end position="75"/>
    </location>
</feature>
<dbReference type="AlphaFoldDB" id="A0A0K2H010"/>
<accession>A0A0K2H010</accession>
<dbReference type="OrthoDB" id="3429068at2"/>